<dbReference type="Pfam" id="PF00430">
    <property type="entry name" value="ATP-synt_B"/>
    <property type="match status" value="1"/>
</dbReference>
<dbReference type="InterPro" id="IPR002146">
    <property type="entry name" value="ATP_synth_b/b'su_bac/chlpt"/>
</dbReference>
<dbReference type="InterPro" id="IPR005864">
    <property type="entry name" value="ATP_synth_F0_bsu_bac"/>
</dbReference>
<comment type="subunit">
    <text evidence="13 14">F-type ATPases have 2 components, F(1) - the catalytic core - and F(0) - the membrane proton channel. F(1) has five subunits: alpha(3), beta(3), gamma(1), delta(1), epsilon(1). F(0) has three main subunits: a(1), b(2) and c(10-14). The alpha and beta chains form an alternating ring which encloses part of the gamma chain. F(1) is attached to F(0) by a central stalk formed by the gamma and epsilon chains, while a peripheral stalk is formed by the delta and b chains.</text>
</comment>
<evidence type="ECO:0000256" key="3">
    <source>
        <dbReference type="ARBA" id="ARBA00022448"/>
    </source>
</evidence>
<evidence type="ECO:0000256" key="12">
    <source>
        <dbReference type="ARBA" id="ARBA00025198"/>
    </source>
</evidence>
<dbReference type="CDD" id="cd06503">
    <property type="entry name" value="ATP-synt_Fo_b"/>
    <property type="match status" value="1"/>
</dbReference>
<gene>
    <name evidence="14 17" type="primary">atpF</name>
    <name evidence="17" type="ORF">ACFQWG_03300</name>
</gene>
<sequence length="192" mass="21117">MLSSLLPIAAEEGGVDGTQVVLPPWGEIFYAALILLIIVLVVGKYALPRIYAMLDAREKQITDGLSAADRAREDQAQAAREREEILRAANTQAQEIRSQANEEAAHIVARAQQDAQDEARRIAETAQRQIEAERQAAQISLRTDVGLLAAELAERIVGEQLRDTALTARVVDRFLDELEHDGASESVEADHR</sequence>
<evidence type="ECO:0000256" key="14">
    <source>
        <dbReference type="HAMAP-Rule" id="MF_01398"/>
    </source>
</evidence>
<dbReference type="Gene3D" id="6.10.250.1580">
    <property type="match status" value="1"/>
</dbReference>
<dbReference type="HAMAP" id="MF_01398">
    <property type="entry name" value="ATP_synth_b_bprime"/>
    <property type="match status" value="1"/>
</dbReference>
<accession>A0ABW2SK73</accession>
<evidence type="ECO:0000256" key="11">
    <source>
        <dbReference type="ARBA" id="ARBA00023310"/>
    </source>
</evidence>
<dbReference type="PANTHER" id="PTHR33445:SF1">
    <property type="entry name" value="ATP SYNTHASE SUBUNIT B"/>
    <property type="match status" value="1"/>
</dbReference>
<dbReference type="InterPro" id="IPR028987">
    <property type="entry name" value="ATP_synth_B-like_membr_sf"/>
</dbReference>
<evidence type="ECO:0000256" key="4">
    <source>
        <dbReference type="ARBA" id="ARBA00022475"/>
    </source>
</evidence>
<keyword evidence="8 14" id="KW-1133">Transmembrane helix</keyword>
<organism evidence="17 18">
    <name type="scientific">Schaalia naturae</name>
    <dbReference type="NCBI Taxonomy" id="635203"/>
    <lineage>
        <taxon>Bacteria</taxon>
        <taxon>Bacillati</taxon>
        <taxon>Actinomycetota</taxon>
        <taxon>Actinomycetes</taxon>
        <taxon>Actinomycetales</taxon>
        <taxon>Actinomycetaceae</taxon>
        <taxon>Schaalia</taxon>
    </lineage>
</organism>
<keyword evidence="16" id="KW-0175">Coiled coil</keyword>
<keyword evidence="18" id="KW-1185">Reference proteome</keyword>
<dbReference type="PANTHER" id="PTHR33445">
    <property type="entry name" value="ATP SYNTHASE SUBUNIT B', CHLOROPLASTIC"/>
    <property type="match status" value="1"/>
</dbReference>
<keyword evidence="9 14" id="KW-0406">Ion transport</keyword>
<keyword evidence="5 14" id="KW-0138">CF(0)</keyword>
<evidence type="ECO:0000256" key="16">
    <source>
        <dbReference type="SAM" id="Coils"/>
    </source>
</evidence>
<evidence type="ECO:0000256" key="10">
    <source>
        <dbReference type="ARBA" id="ARBA00023136"/>
    </source>
</evidence>
<protein>
    <recommendedName>
        <fullName evidence="14">ATP synthase subunit b</fullName>
    </recommendedName>
    <alternativeName>
        <fullName evidence="14">ATP synthase F(0) sector subunit b</fullName>
    </alternativeName>
    <alternativeName>
        <fullName evidence="14">ATPase subunit I</fullName>
    </alternativeName>
    <alternativeName>
        <fullName evidence="14">F-type ATPase subunit b</fullName>
        <shortName evidence="14">F-ATPase subunit b</shortName>
    </alternativeName>
</protein>
<dbReference type="EMBL" id="JBHTEF010000001">
    <property type="protein sequence ID" value="MFC7580249.1"/>
    <property type="molecule type" value="Genomic_DNA"/>
</dbReference>
<dbReference type="NCBIfam" id="TIGR01144">
    <property type="entry name" value="ATP_synt_b"/>
    <property type="match status" value="1"/>
</dbReference>
<keyword evidence="6 14" id="KW-0812">Transmembrane</keyword>
<keyword evidence="3 14" id="KW-0813">Transport</keyword>
<evidence type="ECO:0000256" key="5">
    <source>
        <dbReference type="ARBA" id="ARBA00022547"/>
    </source>
</evidence>
<comment type="subcellular location">
    <subcellularLocation>
        <location evidence="1 14">Cell membrane</location>
        <topology evidence="1 14">Single-pass membrane protein</topology>
    </subcellularLocation>
</comment>
<evidence type="ECO:0000256" key="15">
    <source>
        <dbReference type="RuleBase" id="RU003848"/>
    </source>
</evidence>
<keyword evidence="4 14" id="KW-1003">Cell membrane</keyword>
<comment type="similarity">
    <text evidence="2 14 15">Belongs to the ATPase B chain family.</text>
</comment>
<evidence type="ECO:0000256" key="7">
    <source>
        <dbReference type="ARBA" id="ARBA00022781"/>
    </source>
</evidence>
<comment type="function">
    <text evidence="14">Component of the F(0) channel, it forms part of the peripheral stalk, linking F(1) to F(0).</text>
</comment>
<dbReference type="RefSeq" id="WP_380972079.1">
    <property type="nucleotide sequence ID" value="NZ_JBHTEF010000001.1"/>
</dbReference>
<feature type="transmembrane region" description="Helical" evidence="14">
    <location>
        <begin position="28"/>
        <end position="47"/>
    </location>
</feature>
<feature type="coiled-coil region" evidence="16">
    <location>
        <begin position="68"/>
        <end position="136"/>
    </location>
</feature>
<comment type="function">
    <text evidence="12 14">F(1)F(0) ATP synthase produces ATP from ADP in the presence of a proton or sodium gradient. F-type ATPases consist of two structural domains, F(1) containing the extramembraneous catalytic core and F(0) containing the membrane proton channel, linked together by a central stalk and a peripheral stalk. During catalysis, ATP synthesis in the catalytic domain of F(1) is coupled via a rotary mechanism of the central stalk subunits to proton translocation.</text>
</comment>
<evidence type="ECO:0000256" key="8">
    <source>
        <dbReference type="ARBA" id="ARBA00022989"/>
    </source>
</evidence>
<evidence type="ECO:0000313" key="17">
    <source>
        <dbReference type="EMBL" id="MFC7580249.1"/>
    </source>
</evidence>
<keyword evidence="7 14" id="KW-0375">Hydrogen ion transport</keyword>
<keyword evidence="11 14" id="KW-0066">ATP synthesis</keyword>
<evidence type="ECO:0000256" key="2">
    <source>
        <dbReference type="ARBA" id="ARBA00005513"/>
    </source>
</evidence>
<evidence type="ECO:0000256" key="6">
    <source>
        <dbReference type="ARBA" id="ARBA00022692"/>
    </source>
</evidence>
<dbReference type="InterPro" id="IPR050059">
    <property type="entry name" value="ATP_synthase_B_chain"/>
</dbReference>
<comment type="caution">
    <text evidence="17">The sequence shown here is derived from an EMBL/GenBank/DDBJ whole genome shotgun (WGS) entry which is preliminary data.</text>
</comment>
<keyword evidence="10 14" id="KW-0472">Membrane</keyword>
<dbReference type="SUPFAM" id="SSF81573">
    <property type="entry name" value="F1F0 ATP synthase subunit B, membrane domain"/>
    <property type="match status" value="1"/>
</dbReference>
<evidence type="ECO:0000256" key="1">
    <source>
        <dbReference type="ARBA" id="ARBA00004162"/>
    </source>
</evidence>
<proteinExistence type="inferred from homology"/>
<name>A0ABW2SK73_9ACTO</name>
<reference evidence="18" key="1">
    <citation type="journal article" date="2019" name="Int. J. Syst. Evol. Microbiol.">
        <title>The Global Catalogue of Microorganisms (GCM) 10K type strain sequencing project: providing services to taxonomists for standard genome sequencing and annotation.</title>
        <authorList>
            <consortium name="The Broad Institute Genomics Platform"/>
            <consortium name="The Broad Institute Genome Sequencing Center for Infectious Disease"/>
            <person name="Wu L."/>
            <person name="Ma J."/>
        </authorList>
    </citation>
    <scope>NUCLEOTIDE SEQUENCE [LARGE SCALE GENOMIC DNA]</scope>
    <source>
        <strain evidence="18">CCUG 56698</strain>
    </source>
</reference>
<dbReference type="Proteomes" id="UP001596527">
    <property type="component" value="Unassembled WGS sequence"/>
</dbReference>
<evidence type="ECO:0000256" key="9">
    <source>
        <dbReference type="ARBA" id="ARBA00023065"/>
    </source>
</evidence>
<evidence type="ECO:0000313" key="18">
    <source>
        <dbReference type="Proteomes" id="UP001596527"/>
    </source>
</evidence>
<evidence type="ECO:0000256" key="13">
    <source>
        <dbReference type="ARBA" id="ARBA00025830"/>
    </source>
</evidence>